<gene>
    <name evidence="5" type="ORF">CALVIDRAFT_591152</name>
</gene>
<comment type="similarity">
    <text evidence="1">Belongs to the NmrA-type oxidoreductase family.</text>
</comment>
<dbReference type="Proteomes" id="UP000076738">
    <property type="component" value="Unassembled WGS sequence"/>
</dbReference>
<feature type="domain" description="NmrA-like" evidence="4">
    <location>
        <begin position="4"/>
        <end position="248"/>
    </location>
</feature>
<keyword evidence="3" id="KW-0560">Oxidoreductase</keyword>
<dbReference type="Gene3D" id="3.40.50.720">
    <property type="entry name" value="NAD(P)-binding Rossmann-like Domain"/>
    <property type="match status" value="1"/>
</dbReference>
<reference evidence="5 6" key="1">
    <citation type="journal article" date="2016" name="Mol. Biol. Evol.">
        <title>Comparative Genomics of Early-Diverging Mushroom-Forming Fungi Provides Insights into the Origins of Lignocellulose Decay Capabilities.</title>
        <authorList>
            <person name="Nagy L.G."/>
            <person name="Riley R."/>
            <person name="Tritt A."/>
            <person name="Adam C."/>
            <person name="Daum C."/>
            <person name="Floudas D."/>
            <person name="Sun H."/>
            <person name="Yadav J.S."/>
            <person name="Pangilinan J."/>
            <person name="Larsson K.H."/>
            <person name="Matsuura K."/>
            <person name="Barry K."/>
            <person name="Labutti K."/>
            <person name="Kuo R."/>
            <person name="Ohm R.A."/>
            <person name="Bhattacharya S.S."/>
            <person name="Shirouzu T."/>
            <person name="Yoshinaga Y."/>
            <person name="Martin F.M."/>
            <person name="Grigoriev I.V."/>
            <person name="Hibbett D.S."/>
        </authorList>
    </citation>
    <scope>NUCLEOTIDE SEQUENCE [LARGE SCALE GENOMIC DNA]</scope>
    <source>
        <strain evidence="5 6">TUFC12733</strain>
    </source>
</reference>
<name>A0A167PQ78_CALVF</name>
<proteinExistence type="inferred from homology"/>
<dbReference type="Pfam" id="PF05368">
    <property type="entry name" value="NmrA"/>
    <property type="match status" value="1"/>
</dbReference>
<organism evidence="5 6">
    <name type="scientific">Calocera viscosa (strain TUFC12733)</name>
    <dbReference type="NCBI Taxonomy" id="1330018"/>
    <lineage>
        <taxon>Eukaryota</taxon>
        <taxon>Fungi</taxon>
        <taxon>Dikarya</taxon>
        <taxon>Basidiomycota</taxon>
        <taxon>Agaricomycotina</taxon>
        <taxon>Dacrymycetes</taxon>
        <taxon>Dacrymycetales</taxon>
        <taxon>Dacrymycetaceae</taxon>
        <taxon>Calocera</taxon>
    </lineage>
</organism>
<dbReference type="PANTHER" id="PTHR42748:SF30">
    <property type="entry name" value="NMRA-LIKE DOMAIN-CONTAINING PROTEIN"/>
    <property type="match status" value="1"/>
</dbReference>
<dbReference type="InterPro" id="IPR036291">
    <property type="entry name" value="NAD(P)-bd_dom_sf"/>
</dbReference>
<dbReference type="AlphaFoldDB" id="A0A167PQ78"/>
<evidence type="ECO:0000256" key="3">
    <source>
        <dbReference type="ARBA" id="ARBA00023002"/>
    </source>
</evidence>
<evidence type="ECO:0000256" key="2">
    <source>
        <dbReference type="ARBA" id="ARBA00022857"/>
    </source>
</evidence>
<dbReference type="STRING" id="1330018.A0A167PQ78"/>
<dbReference type="SUPFAM" id="SSF51735">
    <property type="entry name" value="NAD(P)-binding Rossmann-fold domains"/>
    <property type="match status" value="1"/>
</dbReference>
<dbReference type="OrthoDB" id="3358371at2759"/>
<dbReference type="InterPro" id="IPR051164">
    <property type="entry name" value="NmrA-like_oxidored"/>
</dbReference>
<dbReference type="GO" id="GO:0005634">
    <property type="term" value="C:nucleus"/>
    <property type="evidence" value="ECO:0007669"/>
    <property type="project" value="TreeGrafter"/>
</dbReference>
<evidence type="ECO:0000313" key="5">
    <source>
        <dbReference type="EMBL" id="KZO99022.1"/>
    </source>
</evidence>
<dbReference type="PANTHER" id="PTHR42748">
    <property type="entry name" value="NITROGEN METABOLITE REPRESSION PROTEIN NMRA FAMILY MEMBER"/>
    <property type="match status" value="1"/>
</dbReference>
<dbReference type="CDD" id="cd05251">
    <property type="entry name" value="NmrA_like_SDR_a"/>
    <property type="match status" value="1"/>
</dbReference>
<sequence>MAGKLVVVTGATGTQGGAVVSALLKRGRYTIRGLTRSTDSSSAKELQSKGVEMVSADLADKDSLISAFKGAYAVFGNTVLPCKANDEAQGRNMVDACKANNVPLFVWSSIPSAIEASHGKYTDVYHWEQKYAVNGYISSVSQPAVILEMGGFLDNLVTQPGRFEPAEGDASTWRLSHALVPSDVKMSSIWIEGDFGNIVEAIVDHWDDEIWRKRLAEKPIPVASARIAPDDVGESIRRLTGKEVEVIMTRTPPGFPQPLISMFKLFGDGFYDFPGPNPPEILVELGVEFHTLDDFVKAKLVPLMHGVTDVSDSERGQFVGSLQSLQSTTTSAVLSSLLRWPRYLLRVIYGEDEEMDNVGHTKDPFSTSTGSLKFNFIDLQGVFRSTTLSSVRELEWMLEGVGILDTRPKGTAHDTKPALVDPEQYTNLHDDYSFYRLLHPRLPVSECCQKVFHKPNIENWFGDMATMALKNHLTREGWDVSELDCPNKGSDVQLFYKYQAVLEGHRVSSGNKLENHVFWLHYSNPVTYSTSLQQHGCLQQLAKFIHTDMANMTLYIGGWVWSSDLVESMIRGSLGFGVITPNKDDESMSCDVYPPLRNNIKT</sequence>
<dbReference type="Gene3D" id="3.90.25.10">
    <property type="entry name" value="UDP-galactose 4-epimerase, domain 1"/>
    <property type="match status" value="1"/>
</dbReference>
<keyword evidence="2" id="KW-0521">NADP</keyword>
<accession>A0A167PQ78</accession>
<dbReference type="InterPro" id="IPR008030">
    <property type="entry name" value="NmrA-like"/>
</dbReference>
<evidence type="ECO:0000256" key="1">
    <source>
        <dbReference type="ARBA" id="ARBA00006328"/>
    </source>
</evidence>
<evidence type="ECO:0000313" key="6">
    <source>
        <dbReference type="Proteomes" id="UP000076738"/>
    </source>
</evidence>
<dbReference type="EMBL" id="KV417273">
    <property type="protein sequence ID" value="KZO99022.1"/>
    <property type="molecule type" value="Genomic_DNA"/>
</dbReference>
<evidence type="ECO:0000259" key="4">
    <source>
        <dbReference type="Pfam" id="PF05368"/>
    </source>
</evidence>
<protein>
    <submittedName>
        <fullName evidence="5">NAD(P)-binding protein</fullName>
    </submittedName>
</protein>
<dbReference type="GO" id="GO:0016491">
    <property type="term" value="F:oxidoreductase activity"/>
    <property type="evidence" value="ECO:0007669"/>
    <property type="project" value="UniProtKB-KW"/>
</dbReference>
<keyword evidence="6" id="KW-1185">Reference proteome</keyword>